<accession>A0ABW0KTV9</accession>
<feature type="signal peptide" evidence="1">
    <location>
        <begin position="1"/>
        <end position="20"/>
    </location>
</feature>
<evidence type="ECO:0000313" key="2">
    <source>
        <dbReference type="EMBL" id="MFC5456918.1"/>
    </source>
</evidence>
<dbReference type="EMBL" id="JBHSMQ010000007">
    <property type="protein sequence ID" value="MFC5456918.1"/>
    <property type="molecule type" value="Genomic_DNA"/>
</dbReference>
<evidence type="ECO:0000313" key="3">
    <source>
        <dbReference type="Proteomes" id="UP001596052"/>
    </source>
</evidence>
<keyword evidence="3" id="KW-1185">Reference proteome</keyword>
<dbReference type="RefSeq" id="WP_377169663.1">
    <property type="nucleotide sequence ID" value="NZ_JBHSMQ010000007.1"/>
</dbReference>
<sequence>MKSLLLLLGALLLSSCQTTSDEYHVGSVDEAKVFARRAVEVGYIHQGGEAALVAEKSVGRPLNGKWSQQKMDDFLYRYAAEHPRLMEINKAATLGKISEKERVILVNVLRGQEERIAEAKLAEQQEAAADLEQSAMMNAQGSSFRMNSALMQTTPTSGYSGYGTGFGGTVY</sequence>
<comment type="caution">
    <text evidence="2">The sequence shown here is derived from an EMBL/GenBank/DDBJ whole genome shotgun (WGS) entry which is preliminary data.</text>
</comment>
<dbReference type="Proteomes" id="UP001596052">
    <property type="component" value="Unassembled WGS sequence"/>
</dbReference>
<evidence type="ECO:0008006" key="4">
    <source>
        <dbReference type="Google" id="ProtNLM"/>
    </source>
</evidence>
<gene>
    <name evidence="2" type="ORF">ACFQDI_18770</name>
</gene>
<organism evidence="2 3">
    <name type="scientific">Prosthecobacter fluviatilis</name>
    <dbReference type="NCBI Taxonomy" id="445931"/>
    <lineage>
        <taxon>Bacteria</taxon>
        <taxon>Pseudomonadati</taxon>
        <taxon>Verrucomicrobiota</taxon>
        <taxon>Verrucomicrobiia</taxon>
        <taxon>Verrucomicrobiales</taxon>
        <taxon>Verrucomicrobiaceae</taxon>
        <taxon>Prosthecobacter</taxon>
    </lineage>
</organism>
<evidence type="ECO:0000256" key="1">
    <source>
        <dbReference type="SAM" id="SignalP"/>
    </source>
</evidence>
<name>A0ABW0KTV9_9BACT</name>
<reference evidence="3" key="1">
    <citation type="journal article" date="2019" name="Int. J. Syst. Evol. Microbiol.">
        <title>The Global Catalogue of Microorganisms (GCM) 10K type strain sequencing project: providing services to taxonomists for standard genome sequencing and annotation.</title>
        <authorList>
            <consortium name="The Broad Institute Genomics Platform"/>
            <consortium name="The Broad Institute Genome Sequencing Center for Infectious Disease"/>
            <person name="Wu L."/>
            <person name="Ma J."/>
        </authorList>
    </citation>
    <scope>NUCLEOTIDE SEQUENCE [LARGE SCALE GENOMIC DNA]</scope>
    <source>
        <strain evidence="3">CGMCC 4.1469</strain>
    </source>
</reference>
<feature type="chain" id="PRO_5046713890" description="Lipoprotein" evidence="1">
    <location>
        <begin position="21"/>
        <end position="171"/>
    </location>
</feature>
<proteinExistence type="predicted"/>
<dbReference type="PROSITE" id="PS51257">
    <property type="entry name" value="PROKAR_LIPOPROTEIN"/>
    <property type="match status" value="1"/>
</dbReference>
<protein>
    <recommendedName>
        <fullName evidence="4">Lipoprotein</fullName>
    </recommendedName>
</protein>
<keyword evidence="1" id="KW-0732">Signal</keyword>